<protein>
    <submittedName>
        <fullName evidence="10">Uncharacterized protein LOC101853533</fullName>
    </submittedName>
</protein>
<comment type="subcellular location">
    <subcellularLocation>
        <location evidence="1 5 6">Nucleus</location>
    </subcellularLocation>
</comment>
<feature type="region of interest" description="Disordered" evidence="7">
    <location>
        <begin position="260"/>
        <end position="322"/>
    </location>
</feature>
<feature type="compositionally biased region" description="Polar residues" evidence="7">
    <location>
        <begin position="47"/>
        <end position="65"/>
    </location>
</feature>
<feature type="region of interest" description="Disordered" evidence="7">
    <location>
        <begin position="636"/>
        <end position="786"/>
    </location>
</feature>
<dbReference type="PANTHER" id="PTHR24329:SF362">
    <property type="entry name" value="INTESTINE-SPECIFIC HOMEOBOX"/>
    <property type="match status" value="1"/>
</dbReference>
<keyword evidence="2 5" id="KW-0238">DNA-binding</keyword>
<dbReference type="InterPro" id="IPR017970">
    <property type="entry name" value="Homeobox_CS"/>
</dbReference>
<dbReference type="InterPro" id="IPR001356">
    <property type="entry name" value="HD"/>
</dbReference>
<reference evidence="10" key="1">
    <citation type="submission" date="2025-08" db="UniProtKB">
        <authorList>
            <consortium name="RefSeq"/>
        </authorList>
    </citation>
    <scope>IDENTIFICATION</scope>
</reference>
<feature type="domain" description="Homeobox" evidence="8">
    <location>
        <begin position="390"/>
        <end position="450"/>
    </location>
</feature>
<dbReference type="PANTHER" id="PTHR24329">
    <property type="entry name" value="HOMEOBOX PROTEIN ARISTALESS"/>
    <property type="match status" value="1"/>
</dbReference>
<feature type="compositionally biased region" description="Basic and acidic residues" evidence="7">
    <location>
        <begin position="72"/>
        <end position="87"/>
    </location>
</feature>
<evidence type="ECO:0000256" key="7">
    <source>
        <dbReference type="SAM" id="MobiDB-lite"/>
    </source>
</evidence>
<evidence type="ECO:0000256" key="2">
    <source>
        <dbReference type="ARBA" id="ARBA00023125"/>
    </source>
</evidence>
<dbReference type="CDD" id="cd00086">
    <property type="entry name" value="homeodomain"/>
    <property type="match status" value="1"/>
</dbReference>
<feature type="compositionally biased region" description="Basic and acidic residues" evidence="7">
    <location>
        <begin position="299"/>
        <end position="308"/>
    </location>
</feature>
<dbReference type="GeneID" id="101853533"/>
<dbReference type="PROSITE" id="PS00027">
    <property type="entry name" value="HOMEOBOX_1"/>
    <property type="match status" value="1"/>
</dbReference>
<evidence type="ECO:0000313" key="10">
    <source>
        <dbReference type="RefSeq" id="XP_005093644.1"/>
    </source>
</evidence>
<feature type="region of interest" description="Disordered" evidence="7">
    <location>
        <begin position="338"/>
        <end position="389"/>
    </location>
</feature>
<dbReference type="PROSITE" id="PS50071">
    <property type="entry name" value="HOMEOBOX_2"/>
    <property type="match status" value="1"/>
</dbReference>
<evidence type="ECO:0000256" key="4">
    <source>
        <dbReference type="ARBA" id="ARBA00023242"/>
    </source>
</evidence>
<gene>
    <name evidence="10" type="primary">LOC101853533</name>
</gene>
<feature type="compositionally biased region" description="Low complexity" evidence="7">
    <location>
        <begin position="714"/>
        <end position="725"/>
    </location>
</feature>
<dbReference type="SUPFAM" id="SSF46689">
    <property type="entry name" value="Homeodomain-like"/>
    <property type="match status" value="1"/>
</dbReference>
<evidence type="ECO:0000256" key="5">
    <source>
        <dbReference type="PROSITE-ProRule" id="PRU00108"/>
    </source>
</evidence>
<evidence type="ECO:0000256" key="3">
    <source>
        <dbReference type="ARBA" id="ARBA00023155"/>
    </source>
</evidence>
<evidence type="ECO:0000259" key="8">
    <source>
        <dbReference type="PROSITE" id="PS50071"/>
    </source>
</evidence>
<dbReference type="RefSeq" id="XP_005093644.1">
    <property type="nucleotide sequence ID" value="XM_005093587.3"/>
</dbReference>
<evidence type="ECO:0000313" key="9">
    <source>
        <dbReference type="Proteomes" id="UP000694888"/>
    </source>
</evidence>
<feature type="compositionally biased region" description="Low complexity" evidence="7">
    <location>
        <begin position="747"/>
        <end position="757"/>
    </location>
</feature>
<feature type="DNA-binding region" description="Homeobox" evidence="5">
    <location>
        <begin position="392"/>
        <end position="451"/>
    </location>
</feature>
<dbReference type="InterPro" id="IPR009057">
    <property type="entry name" value="Homeodomain-like_sf"/>
</dbReference>
<proteinExistence type="predicted"/>
<feature type="compositionally biased region" description="Low complexity" evidence="7">
    <location>
        <begin position="367"/>
        <end position="383"/>
    </location>
</feature>
<dbReference type="SMART" id="SM00389">
    <property type="entry name" value="HOX"/>
    <property type="match status" value="1"/>
</dbReference>
<name>A0ABM0JHA7_APLCA</name>
<feature type="region of interest" description="Disordered" evidence="7">
    <location>
        <begin position="47"/>
        <end position="92"/>
    </location>
</feature>
<organism evidence="9 10">
    <name type="scientific">Aplysia californica</name>
    <name type="common">California sea hare</name>
    <dbReference type="NCBI Taxonomy" id="6500"/>
    <lineage>
        <taxon>Eukaryota</taxon>
        <taxon>Metazoa</taxon>
        <taxon>Spiralia</taxon>
        <taxon>Lophotrochozoa</taxon>
        <taxon>Mollusca</taxon>
        <taxon>Gastropoda</taxon>
        <taxon>Heterobranchia</taxon>
        <taxon>Euthyneura</taxon>
        <taxon>Tectipleura</taxon>
        <taxon>Aplysiida</taxon>
        <taxon>Aplysioidea</taxon>
        <taxon>Aplysiidae</taxon>
        <taxon>Aplysia</taxon>
    </lineage>
</organism>
<feature type="compositionally biased region" description="Polar residues" evidence="7">
    <location>
        <begin position="310"/>
        <end position="322"/>
    </location>
</feature>
<feature type="compositionally biased region" description="Polar residues" evidence="7">
    <location>
        <begin position="685"/>
        <end position="699"/>
    </location>
</feature>
<accession>A0ABM0JHA7</accession>
<dbReference type="Pfam" id="PF00046">
    <property type="entry name" value="Homeodomain"/>
    <property type="match status" value="1"/>
</dbReference>
<feature type="compositionally biased region" description="Polar residues" evidence="7">
    <location>
        <begin position="766"/>
        <end position="778"/>
    </location>
</feature>
<feature type="compositionally biased region" description="Basic and acidic residues" evidence="7">
    <location>
        <begin position="672"/>
        <end position="684"/>
    </location>
</feature>
<dbReference type="InterPro" id="IPR050649">
    <property type="entry name" value="Paired_Homeobox_TFs"/>
</dbReference>
<dbReference type="Proteomes" id="UP000694888">
    <property type="component" value="Unplaced"/>
</dbReference>
<dbReference type="Gene3D" id="1.10.10.60">
    <property type="entry name" value="Homeodomain-like"/>
    <property type="match status" value="1"/>
</dbReference>
<evidence type="ECO:0000256" key="1">
    <source>
        <dbReference type="ARBA" id="ARBA00004123"/>
    </source>
</evidence>
<keyword evidence="4 5" id="KW-0539">Nucleus</keyword>
<sequence>MASAVVRHSIDNILRSPVSSINKDRPDTFNYTTVKLDLSSNKFCTSKAPTAPSSEVSQANNNSVGSVDDNECEVKRENPGDSSHDDEIVGSNDDCVSRDEAGGSGVTSCVVSETEGNISWHHRAASSCTDLRLARQESKPEVAHIQRSPSAKLRCNLSQPSMTSPPKEYNRKRLQAELLEESMAVQDTISNRELAMKSNSPQHLTNPAVFPEINHKTFKNNSAARGNEAEKLYFAEKGMDIQNEDIAVKVEVKDMGPKDNFLQNIKSSPPKPDVSSLESRSLAMQPKKTSEFNPPLRRIKSEEYRDENPIQYNQNKNISDSNSNIHFLAQQNRLGNIKKRLPEPKHSWITNESPGKATEEEANDTPSSSAVGASSSCHGSVSANGQTCGAKKRRVRTTFTAEQLQLLEEMFCVTHYPDANAREGLVARTGLNEERVQIWFQNRRAKWRKHSRLRNFGGLQDLTEVSYVPAPQPNHKLDITPKPVPGSEQSAQGFDTLLQPLKSPLGPRLEDIAALSRASSRSPLGMPFSYPSPYLGFSPLLLQYYPQLFYTSRFLPSPQVPPPHSPLIPPDTSASSLIGRLTHGHSPYFAEPDAALLGREYMQSSFSPMTPYNRSQAMNLANATNTISQRRKTFNSFEPQTERKTSPLTCVDSCGDTVENDDVDLDVTSSTEPEKENHLKRSFSEESLQNKSMHQSTATDVAKKRDHPYFKPRSSSSESPMSLVSKPNNDSGFLGDEGSDIDSSGLETTTSSKPETSSEQRKRRASSPSLGLSITPNLTPRYGART</sequence>
<keyword evidence="9" id="KW-1185">Reference proteome</keyword>
<evidence type="ECO:0000256" key="6">
    <source>
        <dbReference type="RuleBase" id="RU000682"/>
    </source>
</evidence>
<keyword evidence="3 5" id="KW-0371">Homeobox</keyword>